<evidence type="ECO:0000256" key="3">
    <source>
        <dbReference type="ARBA" id="ARBA00022650"/>
    </source>
</evidence>
<dbReference type="InterPro" id="IPR001048">
    <property type="entry name" value="Asp/Glu/Uridylate_kinase"/>
</dbReference>
<dbReference type="InterPro" id="IPR002478">
    <property type="entry name" value="PUA"/>
</dbReference>
<dbReference type="InterPro" id="IPR036974">
    <property type="entry name" value="PUA_sf"/>
</dbReference>
<evidence type="ECO:0000259" key="9">
    <source>
        <dbReference type="SMART" id="SM00359"/>
    </source>
</evidence>
<evidence type="ECO:0000256" key="5">
    <source>
        <dbReference type="ARBA" id="ARBA00022741"/>
    </source>
</evidence>
<dbReference type="GO" id="GO:0003723">
    <property type="term" value="F:RNA binding"/>
    <property type="evidence" value="ECO:0007669"/>
    <property type="project" value="InterPro"/>
</dbReference>
<feature type="binding site" evidence="8">
    <location>
        <position position="145"/>
    </location>
    <ligand>
        <name>substrate</name>
    </ligand>
</feature>
<dbReference type="PIRSF" id="PIRSF000729">
    <property type="entry name" value="GK"/>
    <property type="match status" value="1"/>
</dbReference>
<dbReference type="Pfam" id="PF01472">
    <property type="entry name" value="PUA"/>
    <property type="match status" value="1"/>
</dbReference>
<comment type="pathway">
    <text evidence="8">Amino-acid biosynthesis; L-proline biosynthesis; L-glutamate 5-semialdehyde from L-glutamate: step 1/2.</text>
</comment>
<dbReference type="EC" id="2.7.2.11" evidence="8"/>
<gene>
    <name evidence="8 10" type="primary">proB</name>
    <name evidence="10" type="ORF">H9962_03610</name>
</gene>
<keyword evidence="6 8" id="KW-0418">Kinase</keyword>
<comment type="caution">
    <text evidence="10">The sequence shown here is derived from an EMBL/GenBank/DDBJ whole genome shotgun (WGS) entry which is preliminary data.</text>
</comment>
<name>A0A9D2HDN2_9BACT</name>
<dbReference type="GO" id="GO:0004349">
    <property type="term" value="F:glutamate 5-kinase activity"/>
    <property type="evidence" value="ECO:0007669"/>
    <property type="project" value="UniProtKB-UniRule"/>
</dbReference>
<feature type="domain" description="PUA" evidence="9">
    <location>
        <begin position="288"/>
        <end position="370"/>
    </location>
</feature>
<evidence type="ECO:0000256" key="8">
    <source>
        <dbReference type="HAMAP-Rule" id="MF_00456"/>
    </source>
</evidence>
<dbReference type="Proteomes" id="UP000824225">
    <property type="component" value="Unassembled WGS sequence"/>
</dbReference>
<dbReference type="PROSITE" id="PS00902">
    <property type="entry name" value="GLUTAMATE_5_KINASE"/>
    <property type="match status" value="1"/>
</dbReference>
<evidence type="ECO:0000313" key="10">
    <source>
        <dbReference type="EMBL" id="HJA08261.1"/>
    </source>
</evidence>
<comment type="similarity">
    <text evidence="8">Belongs to the glutamate 5-kinase family.</text>
</comment>
<accession>A0A9D2HDN2</accession>
<dbReference type="InterPro" id="IPR015947">
    <property type="entry name" value="PUA-like_sf"/>
</dbReference>
<feature type="binding site" evidence="8">
    <location>
        <position position="18"/>
    </location>
    <ligand>
        <name>ATP</name>
        <dbReference type="ChEBI" id="CHEBI:30616"/>
    </ligand>
</feature>
<dbReference type="HAMAP" id="MF_00456">
    <property type="entry name" value="ProB"/>
    <property type="match status" value="1"/>
</dbReference>
<dbReference type="FunFam" id="3.40.1160.10:FF:000006">
    <property type="entry name" value="Glutamate 5-kinase"/>
    <property type="match status" value="1"/>
</dbReference>
<dbReference type="SMART" id="SM00359">
    <property type="entry name" value="PUA"/>
    <property type="match status" value="1"/>
</dbReference>
<keyword evidence="2 8" id="KW-0028">Amino-acid biosynthesis</keyword>
<evidence type="ECO:0000256" key="4">
    <source>
        <dbReference type="ARBA" id="ARBA00022679"/>
    </source>
</evidence>
<dbReference type="InterPro" id="IPR011529">
    <property type="entry name" value="Glu_5kinase"/>
</dbReference>
<feature type="binding site" evidence="8">
    <location>
        <position position="157"/>
    </location>
    <ligand>
        <name>substrate</name>
    </ligand>
</feature>
<keyword evidence="4 8" id="KW-0808">Transferase</keyword>
<reference evidence="10" key="2">
    <citation type="submission" date="2021-04" db="EMBL/GenBank/DDBJ databases">
        <authorList>
            <person name="Gilroy R."/>
        </authorList>
    </citation>
    <scope>NUCLEOTIDE SEQUENCE</scope>
    <source>
        <strain evidence="10">CHK186-16707</strain>
    </source>
</reference>
<dbReference type="GO" id="GO:0005524">
    <property type="term" value="F:ATP binding"/>
    <property type="evidence" value="ECO:0007669"/>
    <property type="project" value="UniProtKB-KW"/>
</dbReference>
<reference evidence="10" key="1">
    <citation type="journal article" date="2021" name="PeerJ">
        <title>Extensive microbial diversity within the chicken gut microbiome revealed by metagenomics and culture.</title>
        <authorList>
            <person name="Gilroy R."/>
            <person name="Ravi A."/>
            <person name="Getino M."/>
            <person name="Pursley I."/>
            <person name="Horton D.L."/>
            <person name="Alikhan N.F."/>
            <person name="Baker D."/>
            <person name="Gharbi K."/>
            <person name="Hall N."/>
            <person name="Watson M."/>
            <person name="Adriaenssens E.M."/>
            <person name="Foster-Nyarko E."/>
            <person name="Jarju S."/>
            <person name="Secka A."/>
            <person name="Antonio M."/>
            <person name="Oren A."/>
            <person name="Chaudhuri R.R."/>
            <person name="La Ragione R."/>
            <person name="Hildebrand F."/>
            <person name="Pallen M.J."/>
        </authorList>
    </citation>
    <scope>NUCLEOTIDE SEQUENCE</scope>
    <source>
        <strain evidence="10">CHK186-16707</strain>
    </source>
</reference>
<organism evidence="10 11">
    <name type="scientific">Candidatus Mailhella merdigallinarum</name>
    <dbReference type="NCBI Taxonomy" id="2838658"/>
    <lineage>
        <taxon>Bacteria</taxon>
        <taxon>Pseudomonadati</taxon>
        <taxon>Thermodesulfobacteriota</taxon>
        <taxon>Desulfovibrionia</taxon>
        <taxon>Desulfovibrionales</taxon>
        <taxon>Desulfovibrionaceae</taxon>
        <taxon>Mailhella</taxon>
    </lineage>
</organism>
<keyword evidence="7 8" id="KW-0067">ATP-binding</keyword>
<comment type="catalytic activity">
    <reaction evidence="8">
        <text>L-glutamate + ATP = L-glutamyl 5-phosphate + ADP</text>
        <dbReference type="Rhea" id="RHEA:14877"/>
        <dbReference type="ChEBI" id="CHEBI:29985"/>
        <dbReference type="ChEBI" id="CHEBI:30616"/>
        <dbReference type="ChEBI" id="CHEBI:58274"/>
        <dbReference type="ChEBI" id="CHEBI:456216"/>
        <dbReference type="EC" id="2.7.2.11"/>
    </reaction>
</comment>
<dbReference type="PANTHER" id="PTHR43654">
    <property type="entry name" value="GLUTAMATE 5-KINASE"/>
    <property type="match status" value="1"/>
</dbReference>
<dbReference type="InterPro" id="IPR036393">
    <property type="entry name" value="AceGlu_kinase-like_sf"/>
</dbReference>
<dbReference type="InterPro" id="IPR041739">
    <property type="entry name" value="G5K_ProB"/>
</dbReference>
<evidence type="ECO:0000313" key="11">
    <source>
        <dbReference type="Proteomes" id="UP000824225"/>
    </source>
</evidence>
<dbReference type="SUPFAM" id="SSF88697">
    <property type="entry name" value="PUA domain-like"/>
    <property type="match status" value="1"/>
</dbReference>
<keyword evidence="5 8" id="KW-0547">Nucleotide-binding</keyword>
<dbReference type="AlphaFoldDB" id="A0A9D2HDN2"/>
<keyword evidence="1 8" id="KW-0963">Cytoplasm</keyword>
<evidence type="ECO:0000256" key="7">
    <source>
        <dbReference type="ARBA" id="ARBA00022840"/>
    </source>
</evidence>
<dbReference type="NCBIfam" id="TIGR01027">
    <property type="entry name" value="proB"/>
    <property type="match status" value="1"/>
</dbReference>
<dbReference type="CDD" id="cd04242">
    <property type="entry name" value="AAK_G5K_ProB"/>
    <property type="match status" value="1"/>
</dbReference>
<comment type="caution">
    <text evidence="8">Lacks conserved residue(s) required for the propagation of feature annotation.</text>
</comment>
<dbReference type="SUPFAM" id="SSF53633">
    <property type="entry name" value="Carbamate kinase-like"/>
    <property type="match status" value="1"/>
</dbReference>
<dbReference type="Gene3D" id="3.40.1160.10">
    <property type="entry name" value="Acetylglutamate kinase-like"/>
    <property type="match status" value="2"/>
</dbReference>
<proteinExistence type="inferred from homology"/>
<dbReference type="CDD" id="cd21157">
    <property type="entry name" value="PUA_G5K"/>
    <property type="match status" value="1"/>
</dbReference>
<dbReference type="GO" id="GO:0055129">
    <property type="term" value="P:L-proline biosynthetic process"/>
    <property type="evidence" value="ECO:0007669"/>
    <property type="project" value="UniProtKB-UniRule"/>
</dbReference>
<protein>
    <recommendedName>
        <fullName evidence="8">Glutamate 5-kinase</fullName>
        <ecNumber evidence="8">2.7.2.11</ecNumber>
    </recommendedName>
    <alternativeName>
        <fullName evidence="8">Gamma-glutamyl kinase</fullName>
        <shortName evidence="8">GK</shortName>
    </alternativeName>
</protein>
<evidence type="ECO:0000256" key="1">
    <source>
        <dbReference type="ARBA" id="ARBA00022490"/>
    </source>
</evidence>
<dbReference type="PROSITE" id="PS50890">
    <property type="entry name" value="PUA"/>
    <property type="match status" value="1"/>
</dbReference>
<dbReference type="PRINTS" id="PR00474">
    <property type="entry name" value="GLU5KINASE"/>
</dbReference>
<dbReference type="PANTHER" id="PTHR43654:SF1">
    <property type="entry name" value="ISOPENTENYL PHOSPHATE KINASE"/>
    <property type="match status" value="1"/>
</dbReference>
<dbReference type="GO" id="GO:0005829">
    <property type="term" value="C:cytosol"/>
    <property type="evidence" value="ECO:0007669"/>
    <property type="project" value="TreeGrafter"/>
</dbReference>
<dbReference type="InterPro" id="IPR001057">
    <property type="entry name" value="Glu/AcGlu_kinase"/>
</dbReference>
<dbReference type="InterPro" id="IPR019797">
    <property type="entry name" value="Glutamate_5-kinase_CS"/>
</dbReference>
<feature type="binding site" evidence="8">
    <location>
        <position position="57"/>
    </location>
    <ligand>
        <name>substrate</name>
    </ligand>
</feature>
<evidence type="ECO:0000256" key="2">
    <source>
        <dbReference type="ARBA" id="ARBA00022605"/>
    </source>
</evidence>
<dbReference type="InterPro" id="IPR005715">
    <property type="entry name" value="Glu_5kinase/COase_Synthase"/>
</dbReference>
<keyword evidence="3 8" id="KW-0641">Proline biosynthesis</keyword>
<evidence type="ECO:0000256" key="6">
    <source>
        <dbReference type="ARBA" id="ARBA00022777"/>
    </source>
</evidence>
<comment type="subcellular location">
    <subcellularLocation>
        <location evidence="8">Cytoplasm</location>
    </subcellularLocation>
</comment>
<feature type="binding site" evidence="8">
    <location>
        <begin position="222"/>
        <end position="228"/>
    </location>
    <ligand>
        <name>ATP</name>
        <dbReference type="ChEBI" id="CHEBI:30616"/>
    </ligand>
</feature>
<dbReference type="Pfam" id="PF00696">
    <property type="entry name" value="AA_kinase"/>
    <property type="match status" value="1"/>
</dbReference>
<sequence length="381" mass="40350">MTLDRQEALARARSVVVKVGSAVLTTPEGLNLPVLRDLVDQLHRLARAGRRVTLVSSGAVAAGRTALAGTELKIEGVSGKQAAAAIGQGRLMREYEDAFAAHGMICAQVLLTRDDLRSRARFLNARNTFGRLLDWGVVPVVNENDTVAVQELKFGDNDALASLLLNLVEGDLFVNLTSTGGVLAENPLAAPDPASIPLLESIEDIQGLDLDSLCGGKTSVGTGGMYSKLLSARRAAQLGVPTLILPGREPGILDRAFGGELAGTWVRPAGRHVSRRKYWLAYQSEPQGLVRVDEGAALALCEQGRSLLPGGVRAVEGGFGPGALVRVFAGERLLGVGLSNYSAADLRRIMGLKRHEVAAVLGDAHYPEVIHRDNLLLDAAV</sequence>
<dbReference type="Gene3D" id="2.30.130.10">
    <property type="entry name" value="PUA domain"/>
    <property type="match status" value="1"/>
</dbReference>
<dbReference type="EMBL" id="DXAN01000007">
    <property type="protein sequence ID" value="HJA08261.1"/>
    <property type="molecule type" value="Genomic_DNA"/>
</dbReference>
<comment type="function">
    <text evidence="8">Catalyzes the transfer of a phosphate group to glutamate to form L-glutamate 5-phosphate.</text>
</comment>